<dbReference type="OrthoDB" id="529131at2"/>
<dbReference type="SUPFAM" id="SSF53756">
    <property type="entry name" value="UDP-Glycosyltransferase/glycogen phosphorylase"/>
    <property type="match status" value="1"/>
</dbReference>
<dbReference type="STRING" id="441112.SAMN04488094_102518"/>
<keyword evidence="3" id="KW-0808">Transferase</keyword>
<dbReference type="InterPro" id="IPR028098">
    <property type="entry name" value="Glyco_trans_4-like_N"/>
</dbReference>
<dbReference type="Pfam" id="PF13439">
    <property type="entry name" value="Glyco_transf_4"/>
    <property type="match status" value="1"/>
</dbReference>
<dbReference type="RefSeq" id="WP_093359853.1">
    <property type="nucleotide sequence ID" value="NZ_FOLG01000002.1"/>
</dbReference>
<dbReference type="GO" id="GO:0016757">
    <property type="term" value="F:glycosyltransferase activity"/>
    <property type="evidence" value="ECO:0007669"/>
    <property type="project" value="InterPro"/>
</dbReference>
<organism evidence="3 4">
    <name type="scientific">Tropicimonas isoalkanivorans</name>
    <dbReference type="NCBI Taxonomy" id="441112"/>
    <lineage>
        <taxon>Bacteria</taxon>
        <taxon>Pseudomonadati</taxon>
        <taxon>Pseudomonadota</taxon>
        <taxon>Alphaproteobacteria</taxon>
        <taxon>Rhodobacterales</taxon>
        <taxon>Roseobacteraceae</taxon>
        <taxon>Tropicimonas</taxon>
    </lineage>
</organism>
<feature type="domain" description="Glycosyltransferase subfamily 4-like N-terminal" evidence="2">
    <location>
        <begin position="55"/>
        <end position="151"/>
    </location>
</feature>
<gene>
    <name evidence="3" type="ORF">SAMN04488094_102518</name>
</gene>
<evidence type="ECO:0000313" key="3">
    <source>
        <dbReference type="EMBL" id="SFC09516.1"/>
    </source>
</evidence>
<dbReference type="AlphaFoldDB" id="A0A1I1GDH5"/>
<accession>A0A1I1GDH5</accession>
<reference evidence="3 4" key="1">
    <citation type="submission" date="2016-10" db="EMBL/GenBank/DDBJ databases">
        <authorList>
            <person name="de Groot N.N."/>
        </authorList>
    </citation>
    <scope>NUCLEOTIDE SEQUENCE [LARGE SCALE GENOMIC DNA]</scope>
    <source>
        <strain evidence="3 4">DSM 19548</strain>
    </source>
</reference>
<keyword evidence="4" id="KW-1185">Reference proteome</keyword>
<dbReference type="InterPro" id="IPR001296">
    <property type="entry name" value="Glyco_trans_1"/>
</dbReference>
<protein>
    <submittedName>
        <fullName evidence="3">Glycosyltransferase involved in cell wall bisynthesis</fullName>
    </submittedName>
</protein>
<evidence type="ECO:0000259" key="1">
    <source>
        <dbReference type="Pfam" id="PF00534"/>
    </source>
</evidence>
<dbReference type="Gene3D" id="3.40.50.2000">
    <property type="entry name" value="Glycogen Phosphorylase B"/>
    <property type="match status" value="2"/>
</dbReference>
<evidence type="ECO:0000313" key="4">
    <source>
        <dbReference type="Proteomes" id="UP000198728"/>
    </source>
</evidence>
<sequence length="338" mass="37171">MPAKTIVHLVDDTTAGGVTRVIDFMLASPEMAGLGRHRVVVVPRGRFSAPALDDDIIVSHLSVSWRNLPQLVALRARYADRTLIHVEHSYTAAFTGLKVRHRPRFFALLRTAYSLFDRLVAVSEAQGRWLSERGLVRREALAVIPSCVDLAPFLRMPPRYGTPRVIGAIGRFDEQKGFDILIRAFRETRNPDIRLHLIGDGADRVALEALAAGDDRISFQSFSPDPASVMSKLDLIAMPSRWEAYGLVALEARAAGRPLLVSRVDGLEDHVAAGARAVSSNTVESWREAIARAVEAGPALHIGTARAREEAQRRQRETPRLWNALIDGARGATSRDAA</sequence>
<evidence type="ECO:0000259" key="2">
    <source>
        <dbReference type="Pfam" id="PF13439"/>
    </source>
</evidence>
<dbReference type="EMBL" id="FOLG01000002">
    <property type="protein sequence ID" value="SFC09516.1"/>
    <property type="molecule type" value="Genomic_DNA"/>
</dbReference>
<feature type="domain" description="Glycosyl transferase family 1" evidence="1">
    <location>
        <begin position="159"/>
        <end position="299"/>
    </location>
</feature>
<dbReference type="Pfam" id="PF00534">
    <property type="entry name" value="Glycos_transf_1"/>
    <property type="match status" value="1"/>
</dbReference>
<name>A0A1I1GDH5_9RHOB</name>
<dbReference type="Proteomes" id="UP000198728">
    <property type="component" value="Unassembled WGS sequence"/>
</dbReference>
<proteinExistence type="predicted"/>
<dbReference type="PANTHER" id="PTHR12526">
    <property type="entry name" value="GLYCOSYLTRANSFERASE"/>
    <property type="match status" value="1"/>
</dbReference>